<evidence type="ECO:0000256" key="5">
    <source>
        <dbReference type="ARBA" id="ARBA00022833"/>
    </source>
</evidence>
<dbReference type="SMART" id="SM00105">
    <property type="entry name" value="ArfGap"/>
    <property type="match status" value="1"/>
</dbReference>
<keyword evidence="2" id="KW-0343">GTPase activation</keyword>
<feature type="non-terminal residue" evidence="10">
    <location>
        <position position="1"/>
    </location>
</feature>
<gene>
    <name evidence="10" type="ORF">J0S82_020142</name>
</gene>
<dbReference type="InterPro" id="IPR051282">
    <property type="entry name" value="Arf-GAP_GTPase_ANK_PH"/>
</dbReference>
<protein>
    <submittedName>
        <fullName evidence="10">Arf-GAP with GTPase, ANK repeat and PH domain-containing protein 1</fullName>
    </submittedName>
</protein>
<keyword evidence="4 7" id="KW-0863">Zinc-finger</keyword>
<dbReference type="GO" id="GO:0003924">
    <property type="term" value="F:GTPase activity"/>
    <property type="evidence" value="ECO:0007669"/>
    <property type="project" value="TreeGrafter"/>
</dbReference>
<dbReference type="Gene3D" id="1.10.220.150">
    <property type="entry name" value="Arf GTPase activating protein"/>
    <property type="match status" value="1"/>
</dbReference>
<evidence type="ECO:0000256" key="7">
    <source>
        <dbReference type="PROSITE-ProRule" id="PRU00288"/>
    </source>
</evidence>
<reference evidence="10" key="1">
    <citation type="journal article" date="2021" name="Evol. Appl.">
        <title>The genome of the Pyrenean desman and the effects of bottlenecks and inbreeding on the genomic landscape of an endangered species.</title>
        <authorList>
            <person name="Escoda L."/>
            <person name="Castresana J."/>
        </authorList>
    </citation>
    <scope>NUCLEOTIDE SEQUENCE</scope>
    <source>
        <strain evidence="10">IBE-C5619</strain>
    </source>
</reference>
<evidence type="ECO:0000256" key="4">
    <source>
        <dbReference type="ARBA" id="ARBA00022771"/>
    </source>
</evidence>
<feature type="region of interest" description="Disordered" evidence="8">
    <location>
        <begin position="242"/>
        <end position="292"/>
    </location>
</feature>
<dbReference type="AlphaFoldDB" id="A0A8J5ZJ79"/>
<comment type="caution">
    <text evidence="10">The sequence shown here is derived from an EMBL/GenBank/DDBJ whole genome shotgun (WGS) entry which is preliminary data.</text>
</comment>
<evidence type="ECO:0000313" key="11">
    <source>
        <dbReference type="Proteomes" id="UP000700334"/>
    </source>
</evidence>
<feature type="region of interest" description="Disordered" evidence="8">
    <location>
        <begin position="1"/>
        <end position="90"/>
    </location>
</feature>
<evidence type="ECO:0000259" key="9">
    <source>
        <dbReference type="PROSITE" id="PS50115"/>
    </source>
</evidence>
<dbReference type="SUPFAM" id="SSF57863">
    <property type="entry name" value="ArfGap/RecO-like zinc finger"/>
    <property type="match status" value="1"/>
</dbReference>
<dbReference type="PROSITE" id="PS50115">
    <property type="entry name" value="ARFGAP"/>
    <property type="match status" value="1"/>
</dbReference>
<keyword evidence="11" id="KW-1185">Reference proteome</keyword>
<keyword evidence="5" id="KW-0862">Zinc</keyword>
<comment type="similarity">
    <text evidence="1">Belongs to the centaurin gamma-like family.</text>
</comment>
<dbReference type="InterPro" id="IPR011993">
    <property type="entry name" value="PH-like_dom_sf"/>
</dbReference>
<dbReference type="FunFam" id="1.10.220.150:FF:000001">
    <property type="entry name" value="Arf-GAP with GTPase, ANK repeat and PH domain-containing protein 1"/>
    <property type="match status" value="1"/>
</dbReference>
<dbReference type="GO" id="GO:0005096">
    <property type="term" value="F:GTPase activator activity"/>
    <property type="evidence" value="ECO:0007669"/>
    <property type="project" value="UniProtKB-KW"/>
</dbReference>
<dbReference type="PANTHER" id="PTHR45819">
    <property type="entry name" value="CENTAURIN-GAMMA-1A"/>
    <property type="match status" value="1"/>
</dbReference>
<keyword evidence="3" id="KW-0479">Metal-binding</keyword>
<dbReference type="PRINTS" id="PR00405">
    <property type="entry name" value="REVINTRACTNG"/>
</dbReference>
<dbReference type="InterPro" id="IPR037278">
    <property type="entry name" value="ARFGAP/RecO"/>
</dbReference>
<dbReference type="PANTHER" id="PTHR45819:SF1">
    <property type="entry name" value="ARF-GAP WITH GTPASE, ANK REPEAT AND PH DOMAIN-CONTAINING PROTEIN 1"/>
    <property type="match status" value="1"/>
</dbReference>
<evidence type="ECO:0000256" key="2">
    <source>
        <dbReference type="ARBA" id="ARBA00022468"/>
    </source>
</evidence>
<feature type="region of interest" description="Disordered" evidence="8">
    <location>
        <begin position="127"/>
        <end position="223"/>
    </location>
</feature>
<accession>A0A8J5ZJ79</accession>
<dbReference type="OrthoDB" id="6136903at2759"/>
<evidence type="ECO:0000256" key="6">
    <source>
        <dbReference type="ARBA" id="ARBA00023043"/>
    </source>
</evidence>
<feature type="compositionally biased region" description="Low complexity" evidence="8">
    <location>
        <begin position="256"/>
        <end position="268"/>
    </location>
</feature>
<evidence type="ECO:0000256" key="8">
    <source>
        <dbReference type="SAM" id="MobiDB-lite"/>
    </source>
</evidence>
<dbReference type="InterPro" id="IPR038508">
    <property type="entry name" value="ArfGAP_dom_sf"/>
</dbReference>
<dbReference type="SUPFAM" id="SSF50729">
    <property type="entry name" value="PH domain-like"/>
    <property type="match status" value="1"/>
</dbReference>
<proteinExistence type="inferred from homology"/>
<name>A0A8J5ZJ79_GALPY</name>
<feature type="compositionally biased region" description="Low complexity" evidence="8">
    <location>
        <begin position="52"/>
        <end position="62"/>
    </location>
</feature>
<evidence type="ECO:0000313" key="10">
    <source>
        <dbReference type="EMBL" id="KAG8506501.1"/>
    </source>
</evidence>
<dbReference type="Gene3D" id="2.30.29.30">
    <property type="entry name" value="Pleckstrin-homology domain (PH domain)/Phosphotyrosine-binding domain (PTB)"/>
    <property type="match status" value="1"/>
</dbReference>
<dbReference type="EMBL" id="JAGFMF010012153">
    <property type="protein sequence ID" value="KAG8506501.1"/>
    <property type="molecule type" value="Genomic_DNA"/>
</dbReference>
<sequence>HPADLPGGPRKSSSVLIVQDRAWGERETGPKGGQPGVRGNHSCSGLLDPPVRRSGPPRALPRAGGGGLTRGCQSPWRPSAPGGWGGAALSRAPARRVLEGAAEGWAGQAAWSPAGRGEVRVEVRTGELAGGAQEGDLRALGALLPGGGGGPHRRGGRSRRAPAAQPRPGGTPDRRAVAESPAQGFLGRGRGCAPSAPPRVLPRQRREAQETADALRAGGCGGGLPPAPRVCAGALGAARVSEAGPHARPDGPPRGQGPQLLGPSLAQLRSAPGAAPAGLCSAGASPAPRGERRSHLALHPVADAHGQPRAWALLAAASVPGADPSALRWHRSRFWRARQELGSRRPPRHEQEENFEFTIVSLTGQTWHFEATTYEERDAWVRAVEGQILASLQSCESSKNKSRLTSQSEAMALQSIRSIRGNSHCVDCETQNPNWASLNLGALMCIECSGIHRNLGTHLSRVRSLDLDDWPVELIKVLSAIGNELANSVWEESSQGRLKPSLDSSR</sequence>
<dbReference type="Pfam" id="PF01412">
    <property type="entry name" value="ArfGap"/>
    <property type="match status" value="1"/>
</dbReference>
<organism evidence="10 11">
    <name type="scientific">Galemys pyrenaicus</name>
    <name type="common">Iberian desman</name>
    <name type="synonym">Pyrenean desman</name>
    <dbReference type="NCBI Taxonomy" id="202257"/>
    <lineage>
        <taxon>Eukaryota</taxon>
        <taxon>Metazoa</taxon>
        <taxon>Chordata</taxon>
        <taxon>Craniata</taxon>
        <taxon>Vertebrata</taxon>
        <taxon>Euteleostomi</taxon>
        <taxon>Mammalia</taxon>
        <taxon>Eutheria</taxon>
        <taxon>Laurasiatheria</taxon>
        <taxon>Eulipotyphla</taxon>
        <taxon>Talpidae</taxon>
        <taxon>Galemys</taxon>
    </lineage>
</organism>
<keyword evidence="6" id="KW-0040">ANK repeat</keyword>
<dbReference type="InterPro" id="IPR001164">
    <property type="entry name" value="ArfGAP_dom"/>
</dbReference>
<evidence type="ECO:0000256" key="3">
    <source>
        <dbReference type="ARBA" id="ARBA00022723"/>
    </source>
</evidence>
<dbReference type="GO" id="GO:0008270">
    <property type="term" value="F:zinc ion binding"/>
    <property type="evidence" value="ECO:0007669"/>
    <property type="project" value="UniProtKB-KW"/>
</dbReference>
<feature type="domain" description="Arf-GAP" evidence="9">
    <location>
        <begin position="410"/>
        <end position="491"/>
    </location>
</feature>
<feature type="compositionally biased region" description="Low complexity" evidence="8">
    <location>
        <begin position="161"/>
        <end position="170"/>
    </location>
</feature>
<dbReference type="Proteomes" id="UP000700334">
    <property type="component" value="Unassembled WGS sequence"/>
</dbReference>
<evidence type="ECO:0000256" key="1">
    <source>
        <dbReference type="ARBA" id="ARBA00005430"/>
    </source>
</evidence>
<feature type="compositionally biased region" description="Basic residues" evidence="8">
    <location>
        <begin position="151"/>
        <end position="160"/>
    </location>
</feature>